<dbReference type="PANTHER" id="PTHR43280:SF28">
    <property type="entry name" value="HTH-TYPE TRANSCRIPTIONAL ACTIVATOR RHAS"/>
    <property type="match status" value="1"/>
</dbReference>
<evidence type="ECO:0000313" key="6">
    <source>
        <dbReference type="EMBL" id="MEA3572580.1"/>
    </source>
</evidence>
<comment type="caution">
    <text evidence="6">The sequence shown here is derived from an EMBL/GenBank/DDBJ whole genome shotgun (WGS) entry which is preliminary data.</text>
</comment>
<name>A0ABU5PRN6_9BACL</name>
<keyword evidence="2" id="KW-0238">DNA-binding</keyword>
<evidence type="ECO:0000256" key="3">
    <source>
        <dbReference type="ARBA" id="ARBA00023163"/>
    </source>
</evidence>
<dbReference type="Gene3D" id="3.30.450.20">
    <property type="entry name" value="PAS domain"/>
    <property type="match status" value="1"/>
</dbReference>
<dbReference type="InterPro" id="IPR018062">
    <property type="entry name" value="HTH_AraC-typ_CS"/>
</dbReference>
<feature type="transmembrane region" description="Helical" evidence="4">
    <location>
        <begin position="12"/>
        <end position="33"/>
    </location>
</feature>
<keyword evidence="1" id="KW-0805">Transcription regulation</keyword>
<dbReference type="Pfam" id="PF12833">
    <property type="entry name" value="HTH_18"/>
    <property type="match status" value="1"/>
</dbReference>
<evidence type="ECO:0000256" key="4">
    <source>
        <dbReference type="SAM" id="Phobius"/>
    </source>
</evidence>
<dbReference type="PROSITE" id="PS01124">
    <property type="entry name" value="HTH_ARAC_FAMILY_2"/>
    <property type="match status" value="1"/>
</dbReference>
<dbReference type="PANTHER" id="PTHR43280">
    <property type="entry name" value="ARAC-FAMILY TRANSCRIPTIONAL REGULATOR"/>
    <property type="match status" value="1"/>
</dbReference>
<keyword evidence="7" id="KW-1185">Reference proteome</keyword>
<dbReference type="SMART" id="SM00342">
    <property type="entry name" value="HTH_ARAC"/>
    <property type="match status" value="1"/>
</dbReference>
<proteinExistence type="predicted"/>
<dbReference type="InterPro" id="IPR009057">
    <property type="entry name" value="Homeodomain-like_sf"/>
</dbReference>
<dbReference type="EMBL" id="JAYERP010000003">
    <property type="protein sequence ID" value="MEA3572580.1"/>
    <property type="molecule type" value="Genomic_DNA"/>
</dbReference>
<keyword evidence="4" id="KW-0472">Membrane</keyword>
<organism evidence="6 7">
    <name type="scientific">Paenibacillus phoenicis</name>
    <dbReference type="NCBI Taxonomy" id="554117"/>
    <lineage>
        <taxon>Bacteria</taxon>
        <taxon>Bacillati</taxon>
        <taxon>Bacillota</taxon>
        <taxon>Bacilli</taxon>
        <taxon>Bacillales</taxon>
        <taxon>Paenibacillaceae</taxon>
        <taxon>Paenibacillus</taxon>
    </lineage>
</organism>
<dbReference type="InterPro" id="IPR018060">
    <property type="entry name" value="HTH_AraC"/>
</dbReference>
<reference evidence="6 7" key="1">
    <citation type="submission" date="2023-12" db="EMBL/GenBank/DDBJ databases">
        <title>Whole genome sequencing of Paenibacillus phoenicis isolated from the Phoenix Mars Lander spacecraft assembly facility.</title>
        <authorList>
            <person name="Garcia A."/>
            <person name="Venkateswaran K."/>
        </authorList>
    </citation>
    <scope>NUCLEOTIDE SEQUENCE [LARGE SCALE GENOMIC DNA]</scope>
    <source>
        <strain evidence="6 7">3PO2SA</strain>
    </source>
</reference>
<dbReference type="Proteomes" id="UP001292216">
    <property type="component" value="Unassembled WGS sequence"/>
</dbReference>
<accession>A0ABU5PRN6</accession>
<feature type="transmembrane region" description="Helical" evidence="4">
    <location>
        <begin position="291"/>
        <end position="314"/>
    </location>
</feature>
<gene>
    <name evidence="6" type="ORF">U9M73_21870</name>
</gene>
<feature type="domain" description="HTH araC/xylS-type" evidence="5">
    <location>
        <begin position="667"/>
        <end position="764"/>
    </location>
</feature>
<dbReference type="PROSITE" id="PS00041">
    <property type="entry name" value="HTH_ARAC_FAMILY_1"/>
    <property type="match status" value="1"/>
</dbReference>
<evidence type="ECO:0000256" key="1">
    <source>
        <dbReference type="ARBA" id="ARBA00023015"/>
    </source>
</evidence>
<evidence type="ECO:0000259" key="5">
    <source>
        <dbReference type="PROSITE" id="PS01124"/>
    </source>
</evidence>
<evidence type="ECO:0000313" key="7">
    <source>
        <dbReference type="Proteomes" id="UP001292216"/>
    </source>
</evidence>
<dbReference type="SUPFAM" id="SSF46689">
    <property type="entry name" value="Homeodomain-like"/>
    <property type="match status" value="2"/>
</dbReference>
<dbReference type="Gene3D" id="1.10.10.60">
    <property type="entry name" value="Homeodomain-like"/>
    <property type="match status" value="2"/>
</dbReference>
<sequence>MKKSHFFRRSLFLVLCVTSLPTVIIGITFYIAGRAYMENEITRHHDALLVKTIDRMNENLAQLELAATQWSLDSRLDGRLGEIDLIDEYNVTHNLYRFLGVMKGAYPLIDQVYLYLDRQKPVIVSDIEGIVPVTDVRQQKQFHGLLQQGRAEFWQFDLTKVNGKGAGPYVALVHKLPSIGKPYGALIFYLDQSKLVQMVEGMSVDNEGASFLMGKDGSLLVSPSSLNRKNAELELAVQESVMLRKEKTGSYLFEWKDKSYLISYGEYSRLGEPWRYVTTMQLSQLTAPIVIISRIILGMGGVGLIVACLFSWMASHRLYRPIRRLVRLVKTQKPDPGSEVGDELDYIANQWNHLSEERKALETKLKQAYPSLRAAFMMQLVQGHVYSLKEPEIRARLETFGWSSESQWFGLMLARVTGVSKADNRFMENDEYLVSFAAANIAQEMVRSRGIQAEIIHFHDLTVGILLSFPSETRKPHVKEELFSLAEDLVRTISSLLKMQTTICIGRLTNEIKDIPEMLPFLQNAILYRDLKEQCQVLDLEEILPYTPQEVHYPFALEKELLQALRMGQCEQAMQLIEAFISELVLHSGKEKLLKEGVMQVLGSIMHTLLETGYQPHQLYEGDNPFEQLNQIREPEQIVRFFQQKIILPYAQKLSEDQTARAKPLIEQVTAMLKDQFAEGISLEACAHHFNTTPYTLSRLFKQVTGMNFIDYLTALRIDKAKELLSDSDMKVNEIAEQVGLQPSYFIRLFKRFEQITPGQYREKIMK</sequence>
<protein>
    <submittedName>
        <fullName evidence="6">AraC family transcriptional regulator</fullName>
    </submittedName>
</protein>
<keyword evidence="4" id="KW-0812">Transmembrane</keyword>
<keyword evidence="4" id="KW-1133">Transmembrane helix</keyword>
<evidence type="ECO:0000256" key="2">
    <source>
        <dbReference type="ARBA" id="ARBA00023125"/>
    </source>
</evidence>
<dbReference type="RefSeq" id="WP_260069725.1">
    <property type="nucleotide sequence ID" value="NZ_CBCSKM010000030.1"/>
</dbReference>
<keyword evidence="3" id="KW-0804">Transcription</keyword>